<dbReference type="Pfam" id="PF07690">
    <property type="entry name" value="MFS_1"/>
    <property type="match status" value="1"/>
</dbReference>
<feature type="transmembrane region" description="Helical" evidence="11">
    <location>
        <begin position="404"/>
        <end position="427"/>
    </location>
</feature>
<dbReference type="Proteomes" id="UP000237822">
    <property type="component" value="Unassembled WGS sequence"/>
</dbReference>
<dbReference type="OrthoDB" id="8953821at2"/>
<dbReference type="InterPro" id="IPR011701">
    <property type="entry name" value="MFS"/>
</dbReference>
<feature type="transmembrane region" description="Helical" evidence="11">
    <location>
        <begin position="160"/>
        <end position="183"/>
    </location>
</feature>
<accession>A0A2T0UXD4</accession>
<protein>
    <recommendedName>
        <fullName evidence="10">Putative proline/betaine transporter</fullName>
    </recommendedName>
</protein>
<sequence>MSDLIAEPPPAHATGTQSTARIAVASFMGTAIEFYDFYIYGTAAALVFSGAFFPELSDVAGTLAALSTFAVAFVARPLGSALFGHFGDRVGRKSMLIASLLTMGLATFAIGLLPGYSSIGVLAPLLLVLLRFAQGLGLGGEWGGAALIATEHAPPGKRGLFGAFPQLGPSIGYIAASGIFLALTLTMSESTFESWGWRVPFLISIVLVGVGLWVRLQIAETPAFARVMDQQERAKVPLFVLLRQSWLPVLLGALAMAIAYSLFYTATTFSLTYATADERGFSRPEAIGATLVGAAFMALGTWVSARLSDRFGRRPTLIAAVVMSVLFAPAMFPLIDTGAYAGLLLAICGALWCMGAVYGPMGAFLPELFPATTRYSGSALAYSLGGVIGGAAAPLLAARLAADYGAGAVGLYLMGVAVVSLLAVLALPETRDRDLVAQ</sequence>
<evidence type="ECO:0000256" key="7">
    <source>
        <dbReference type="ARBA" id="ARBA00022989"/>
    </source>
</evidence>
<comment type="subcellular location">
    <subcellularLocation>
        <location evidence="1">Cell membrane</location>
        <topology evidence="1">Multi-pass membrane protein</topology>
    </subcellularLocation>
</comment>
<dbReference type="PANTHER" id="PTHR43045:SF2">
    <property type="entry name" value="INNER MEMBRANE METABOLITE TRANSPORT PROTEIN YHJE"/>
    <property type="match status" value="1"/>
</dbReference>
<name>A0A2T0UXD4_9MICO</name>
<feature type="transmembrane region" description="Helical" evidence="11">
    <location>
        <begin position="341"/>
        <end position="358"/>
    </location>
</feature>
<dbReference type="PROSITE" id="PS00216">
    <property type="entry name" value="SUGAR_TRANSPORT_1"/>
    <property type="match status" value="1"/>
</dbReference>
<dbReference type="InterPro" id="IPR036259">
    <property type="entry name" value="MFS_trans_sf"/>
</dbReference>
<evidence type="ECO:0000256" key="4">
    <source>
        <dbReference type="ARBA" id="ARBA00022475"/>
    </source>
</evidence>
<keyword evidence="8 11" id="KW-0472">Membrane</keyword>
<comment type="caution">
    <text evidence="13">The sequence shown here is derived from an EMBL/GenBank/DDBJ whole genome shotgun (WGS) entry which is preliminary data.</text>
</comment>
<feature type="domain" description="Major facilitator superfamily (MFS) profile" evidence="12">
    <location>
        <begin position="22"/>
        <end position="432"/>
    </location>
</feature>
<evidence type="ECO:0000256" key="1">
    <source>
        <dbReference type="ARBA" id="ARBA00004651"/>
    </source>
</evidence>
<keyword evidence="7 11" id="KW-1133">Transmembrane helix</keyword>
<gene>
    <name evidence="13" type="ORF">BCF74_10426</name>
</gene>
<comment type="function">
    <text evidence="9">May be a proton symporter involved in the uptake of osmolytes such as proline and glycine betaine.</text>
</comment>
<dbReference type="GO" id="GO:0015293">
    <property type="term" value="F:symporter activity"/>
    <property type="evidence" value="ECO:0007669"/>
    <property type="project" value="UniProtKB-KW"/>
</dbReference>
<evidence type="ECO:0000256" key="3">
    <source>
        <dbReference type="ARBA" id="ARBA00022448"/>
    </source>
</evidence>
<keyword evidence="5 11" id="KW-0812">Transmembrane</keyword>
<feature type="transmembrane region" description="Helical" evidence="11">
    <location>
        <begin position="286"/>
        <end position="305"/>
    </location>
</feature>
<feature type="transmembrane region" description="Helical" evidence="11">
    <location>
        <begin position="119"/>
        <end position="139"/>
    </location>
</feature>
<keyword evidence="14" id="KW-1185">Reference proteome</keyword>
<dbReference type="PROSITE" id="PS50850">
    <property type="entry name" value="MFS"/>
    <property type="match status" value="1"/>
</dbReference>
<evidence type="ECO:0000256" key="11">
    <source>
        <dbReference type="SAM" id="Phobius"/>
    </source>
</evidence>
<evidence type="ECO:0000256" key="10">
    <source>
        <dbReference type="ARBA" id="ARBA00039918"/>
    </source>
</evidence>
<dbReference type="Gene3D" id="1.20.1250.20">
    <property type="entry name" value="MFS general substrate transporter like domains"/>
    <property type="match status" value="1"/>
</dbReference>
<dbReference type="InterPro" id="IPR005829">
    <property type="entry name" value="Sugar_transporter_CS"/>
</dbReference>
<evidence type="ECO:0000259" key="12">
    <source>
        <dbReference type="PROSITE" id="PS50850"/>
    </source>
</evidence>
<feature type="transmembrane region" description="Helical" evidence="11">
    <location>
        <begin position="245"/>
        <end position="266"/>
    </location>
</feature>
<keyword evidence="3" id="KW-0813">Transport</keyword>
<proteinExistence type="inferred from homology"/>
<feature type="transmembrane region" description="Helical" evidence="11">
    <location>
        <begin position="59"/>
        <end position="83"/>
    </location>
</feature>
<evidence type="ECO:0000256" key="8">
    <source>
        <dbReference type="ARBA" id="ARBA00023136"/>
    </source>
</evidence>
<evidence type="ECO:0000256" key="6">
    <source>
        <dbReference type="ARBA" id="ARBA00022847"/>
    </source>
</evidence>
<feature type="transmembrane region" description="Helical" evidence="11">
    <location>
        <begin position="317"/>
        <end position="335"/>
    </location>
</feature>
<dbReference type="SUPFAM" id="SSF103473">
    <property type="entry name" value="MFS general substrate transporter"/>
    <property type="match status" value="1"/>
</dbReference>
<dbReference type="RefSeq" id="WP_106296595.1">
    <property type="nucleotide sequence ID" value="NZ_PVTI01000004.1"/>
</dbReference>
<evidence type="ECO:0000256" key="9">
    <source>
        <dbReference type="ARBA" id="ARBA00037295"/>
    </source>
</evidence>
<feature type="transmembrane region" description="Helical" evidence="11">
    <location>
        <begin position="195"/>
        <end position="216"/>
    </location>
</feature>
<organism evidence="13 14">
    <name type="scientific">Knoellia remsis</name>
    <dbReference type="NCBI Taxonomy" id="407159"/>
    <lineage>
        <taxon>Bacteria</taxon>
        <taxon>Bacillati</taxon>
        <taxon>Actinomycetota</taxon>
        <taxon>Actinomycetes</taxon>
        <taxon>Micrococcales</taxon>
        <taxon>Intrasporangiaceae</taxon>
        <taxon>Knoellia</taxon>
    </lineage>
</organism>
<evidence type="ECO:0000313" key="13">
    <source>
        <dbReference type="EMBL" id="PRY62590.1"/>
    </source>
</evidence>
<keyword evidence="4" id="KW-1003">Cell membrane</keyword>
<dbReference type="FunFam" id="1.20.1250.20:FF:000001">
    <property type="entry name" value="Dicarboxylate MFS transporter"/>
    <property type="match status" value="1"/>
</dbReference>
<comment type="similarity">
    <text evidence="2">Belongs to the major facilitator superfamily. Metabolite:H+ Symporter (MHS) family (TC 2.A.1.6) family.</text>
</comment>
<dbReference type="CDD" id="cd17369">
    <property type="entry name" value="MFS_ShiA_like"/>
    <property type="match status" value="1"/>
</dbReference>
<reference evidence="13 14" key="1">
    <citation type="submission" date="2018-03" db="EMBL/GenBank/DDBJ databases">
        <title>Genomic Encyclopedia of Archaeal and Bacterial Type Strains, Phase II (KMG-II): from individual species to whole genera.</title>
        <authorList>
            <person name="Goeker M."/>
        </authorList>
    </citation>
    <scope>NUCLEOTIDE SEQUENCE [LARGE SCALE GENOMIC DNA]</scope>
    <source>
        <strain evidence="13 14">ATCC BAA-1496</strain>
    </source>
</reference>
<evidence type="ECO:0000256" key="5">
    <source>
        <dbReference type="ARBA" id="ARBA00022692"/>
    </source>
</evidence>
<dbReference type="AlphaFoldDB" id="A0A2T0UXD4"/>
<evidence type="ECO:0000313" key="14">
    <source>
        <dbReference type="Proteomes" id="UP000237822"/>
    </source>
</evidence>
<dbReference type="PANTHER" id="PTHR43045">
    <property type="entry name" value="SHIKIMATE TRANSPORTER"/>
    <property type="match status" value="1"/>
</dbReference>
<feature type="transmembrane region" description="Helical" evidence="11">
    <location>
        <begin position="379"/>
        <end position="398"/>
    </location>
</feature>
<feature type="transmembrane region" description="Helical" evidence="11">
    <location>
        <begin position="95"/>
        <end position="113"/>
    </location>
</feature>
<keyword evidence="6" id="KW-0769">Symport</keyword>
<dbReference type="EMBL" id="PVTI01000004">
    <property type="protein sequence ID" value="PRY62590.1"/>
    <property type="molecule type" value="Genomic_DNA"/>
</dbReference>
<dbReference type="GO" id="GO:0005886">
    <property type="term" value="C:plasma membrane"/>
    <property type="evidence" value="ECO:0007669"/>
    <property type="project" value="UniProtKB-SubCell"/>
</dbReference>
<dbReference type="InterPro" id="IPR020846">
    <property type="entry name" value="MFS_dom"/>
</dbReference>
<evidence type="ECO:0000256" key="2">
    <source>
        <dbReference type="ARBA" id="ARBA00008240"/>
    </source>
</evidence>